<protein>
    <recommendedName>
        <fullName evidence="3">Transcriptional regulator</fullName>
    </recommendedName>
</protein>
<evidence type="ECO:0008006" key="3">
    <source>
        <dbReference type="Google" id="ProtNLM"/>
    </source>
</evidence>
<accession>A0ABT7Z5X1</accession>
<name>A0ABT7Z5X1_9ACTN</name>
<comment type="caution">
    <text evidence="1">The sequence shown here is derived from an EMBL/GenBank/DDBJ whole genome shotgun (WGS) entry which is preliminary data.</text>
</comment>
<reference evidence="1" key="1">
    <citation type="submission" date="2023-06" db="EMBL/GenBank/DDBJ databases">
        <title>WGS-Sequencing of Streptomyces ficellus isolate 21 collected from sand in Gara Djebilet Iron Mine in Algeria.</title>
        <authorList>
            <person name="Zegers G.P."/>
            <person name="Gomez A."/>
            <person name="Gueddou A."/>
            <person name="Zahara A.F."/>
            <person name="Worth M."/>
            <person name="Sevigny J.L."/>
            <person name="Tisa L."/>
        </authorList>
    </citation>
    <scope>NUCLEOTIDE SEQUENCE</scope>
    <source>
        <strain evidence="1">AS11</strain>
    </source>
</reference>
<organism evidence="1 2">
    <name type="scientific">Streptomyces ficellus</name>
    <dbReference type="NCBI Taxonomy" id="1977088"/>
    <lineage>
        <taxon>Bacteria</taxon>
        <taxon>Bacillati</taxon>
        <taxon>Actinomycetota</taxon>
        <taxon>Actinomycetes</taxon>
        <taxon>Kitasatosporales</taxon>
        <taxon>Streptomycetaceae</taxon>
        <taxon>Streptomyces</taxon>
    </lineage>
</organism>
<dbReference type="SUPFAM" id="SSF48452">
    <property type="entry name" value="TPR-like"/>
    <property type="match status" value="1"/>
</dbReference>
<dbReference type="Proteomes" id="UP001174050">
    <property type="component" value="Unassembled WGS sequence"/>
</dbReference>
<dbReference type="RefSeq" id="WP_290111938.1">
    <property type="nucleotide sequence ID" value="NZ_JAUEPL010000015.1"/>
</dbReference>
<dbReference type="InterPro" id="IPR011990">
    <property type="entry name" value="TPR-like_helical_dom_sf"/>
</dbReference>
<proteinExistence type="predicted"/>
<sequence length="455" mass="49749">MARHEPNQRLAALLAEARWSGAELARAVNTLGAAQGLKLRYDRTSVAHWLTGSRPRQPVADLAAAALSRRCNRLISAEETGLLQAPQTLAPLSHHSHEKGDAVHRLASLCRAEADPVRRAVLSASVYNLATATSVLEWKTKPMPPPRLRGTGFQPTPLDVERLQDMVRLFAELTEQYGGAHARSSLAAYLADDVSSVLSAPAAQDVRRELFVSAAQLTHILARMTNDAGQAGLAQQYYTVALSVAQEAGAPSLYAVTLRAMSLQAVCLGYPQQAWELADAAVDIAGPHAQPATRSFLLSQRAFAQACHQHHRRAALADLMAAEKAHEHASSPAGPFTAYPRAGLDYQRAQTFLVLGEARQATQALVSAVNTRPENQHRTSAITHARLAETLLHAGHLENACQHWHTFLDHYARLRSEHATQAFHQLRRTLRPYQHERHATAVLRRAQALQHASLL</sequence>
<evidence type="ECO:0000313" key="2">
    <source>
        <dbReference type="Proteomes" id="UP001174050"/>
    </source>
</evidence>
<gene>
    <name evidence="1" type="ORF">QWM81_12705</name>
</gene>
<dbReference type="EMBL" id="JAUEPL010000015">
    <property type="protein sequence ID" value="MDN3294898.1"/>
    <property type="molecule type" value="Genomic_DNA"/>
</dbReference>
<keyword evidence="2" id="KW-1185">Reference proteome</keyword>
<evidence type="ECO:0000313" key="1">
    <source>
        <dbReference type="EMBL" id="MDN3294898.1"/>
    </source>
</evidence>